<gene>
    <name evidence="1" type="ORF">Acor_21510</name>
</gene>
<comment type="caution">
    <text evidence="1">The sequence shown here is derived from an EMBL/GenBank/DDBJ whole genome shotgun (WGS) entry which is preliminary data.</text>
</comment>
<sequence length="92" mass="9519">MFAARTPQSRHSDREFTVGNILREEVAGALDGYDLAGKLAMGANPTCGGCLMNSACGKGCPAAVIADGRHVGEIDLEQCPVVQITTRPADGS</sequence>
<keyword evidence="2" id="KW-1185">Reference proteome</keyword>
<name>A0A5M3W0H2_9ACTN</name>
<accession>A0A5M3W0H2</accession>
<organism evidence="1 2">
    <name type="scientific">Acrocarpospora corrugata</name>
    <dbReference type="NCBI Taxonomy" id="35763"/>
    <lineage>
        <taxon>Bacteria</taxon>
        <taxon>Bacillati</taxon>
        <taxon>Actinomycetota</taxon>
        <taxon>Actinomycetes</taxon>
        <taxon>Streptosporangiales</taxon>
        <taxon>Streptosporangiaceae</taxon>
        <taxon>Acrocarpospora</taxon>
    </lineage>
</organism>
<protein>
    <submittedName>
        <fullName evidence="1">Uncharacterized protein</fullName>
    </submittedName>
</protein>
<evidence type="ECO:0000313" key="1">
    <source>
        <dbReference type="EMBL" id="GES00088.1"/>
    </source>
</evidence>
<proteinExistence type="predicted"/>
<dbReference type="AlphaFoldDB" id="A0A5M3W0H2"/>
<evidence type="ECO:0000313" key="2">
    <source>
        <dbReference type="Proteomes" id="UP000334990"/>
    </source>
</evidence>
<reference evidence="1 2" key="1">
    <citation type="submission" date="2019-10" db="EMBL/GenBank/DDBJ databases">
        <title>Whole genome shotgun sequence of Acrocarpospora corrugata NBRC 13972.</title>
        <authorList>
            <person name="Ichikawa N."/>
            <person name="Kimura A."/>
            <person name="Kitahashi Y."/>
            <person name="Komaki H."/>
            <person name="Oguchi A."/>
        </authorList>
    </citation>
    <scope>NUCLEOTIDE SEQUENCE [LARGE SCALE GENOMIC DNA]</scope>
    <source>
        <strain evidence="1 2">NBRC 13972</strain>
    </source>
</reference>
<dbReference type="Proteomes" id="UP000334990">
    <property type="component" value="Unassembled WGS sequence"/>
</dbReference>
<dbReference type="EMBL" id="BLAD01000043">
    <property type="protein sequence ID" value="GES00088.1"/>
    <property type="molecule type" value="Genomic_DNA"/>
</dbReference>